<evidence type="ECO:0000313" key="2">
    <source>
        <dbReference type="Proteomes" id="UP001150581"/>
    </source>
</evidence>
<reference evidence="1" key="1">
    <citation type="submission" date="2022-07" db="EMBL/GenBank/DDBJ databases">
        <title>Phylogenomic reconstructions and comparative analyses of Kickxellomycotina fungi.</title>
        <authorList>
            <person name="Reynolds N.K."/>
            <person name="Stajich J.E."/>
            <person name="Barry K."/>
            <person name="Grigoriev I.V."/>
            <person name="Crous P."/>
            <person name="Smith M.E."/>
        </authorList>
    </citation>
    <scope>NUCLEOTIDE SEQUENCE</scope>
    <source>
        <strain evidence="1">Benny 63K</strain>
    </source>
</reference>
<gene>
    <name evidence="1" type="primary">HUL4_4</name>
    <name evidence="1" type="ORF">LPJ66_011536</name>
</gene>
<keyword evidence="1" id="KW-0808">Transferase</keyword>
<comment type="caution">
    <text evidence="1">The sequence shown here is derived from an EMBL/GenBank/DDBJ whole genome shotgun (WGS) entry which is preliminary data.</text>
</comment>
<dbReference type="EC" id="2.3.2.26" evidence="1"/>
<evidence type="ECO:0000313" key="1">
    <source>
        <dbReference type="EMBL" id="KAJ1880237.1"/>
    </source>
</evidence>
<dbReference type="Proteomes" id="UP001150581">
    <property type="component" value="Unassembled WGS sequence"/>
</dbReference>
<organism evidence="1 2">
    <name type="scientific">Kickxella alabastrina</name>
    <dbReference type="NCBI Taxonomy" id="61397"/>
    <lineage>
        <taxon>Eukaryota</taxon>
        <taxon>Fungi</taxon>
        <taxon>Fungi incertae sedis</taxon>
        <taxon>Zoopagomycota</taxon>
        <taxon>Kickxellomycotina</taxon>
        <taxon>Kickxellomycetes</taxon>
        <taxon>Kickxellales</taxon>
        <taxon>Kickxellaceae</taxon>
        <taxon>Kickxella</taxon>
    </lineage>
</organism>
<proteinExistence type="predicted"/>
<sequence length="210" mass="22866">MVVSQFFSPLRTLKNKARGTKLATTSSSSPSTATATATATATTAGRNSDSSSDSDTPPATPMSTDTCLCCNSKVTFPATVSCFKCTVCDTINDLQPVRRTEKTVTDNREVRVRMREAPPPLTLDRLRAGVQAYRRDLAKQALLEAMLRESFGNWDVLNFSFARANVDEPDAAEVCLEEVAAAYRIILDLPAGLIRAMMTGIELILRRPGR</sequence>
<keyword evidence="1" id="KW-0012">Acyltransferase</keyword>
<accession>A0ACC1HXG4</accession>
<keyword evidence="2" id="KW-1185">Reference proteome</keyword>
<name>A0ACC1HXG4_9FUNG</name>
<protein>
    <submittedName>
        <fullName evidence="1">E3 ubiquitin-protein ligase</fullName>
        <ecNumber evidence="1">2.3.2.26</ecNumber>
    </submittedName>
</protein>
<dbReference type="EMBL" id="JANBPG010003576">
    <property type="protein sequence ID" value="KAJ1880237.1"/>
    <property type="molecule type" value="Genomic_DNA"/>
</dbReference>